<dbReference type="AlphaFoldDB" id="A0A0S4J7Q8"/>
<protein>
    <submittedName>
        <fullName evidence="1">Uncharacterized protein</fullName>
    </submittedName>
</protein>
<evidence type="ECO:0000313" key="2">
    <source>
        <dbReference type="Proteomes" id="UP000051952"/>
    </source>
</evidence>
<sequence length="124" mass="14302">ALLSRPTSLSRLQRRCRFELLSASVRVLSATSTESLSGVTSLPGQLTSLSNSVIIMDDVSIHQQWQRYSSPSFFGGATVVRPLSLLYFYDVVNTSITLRHYRFIVDKSRNPTRHWYRHHRLRCF</sequence>
<dbReference type="Proteomes" id="UP000051952">
    <property type="component" value="Unassembled WGS sequence"/>
</dbReference>
<keyword evidence="2" id="KW-1185">Reference proteome</keyword>
<proteinExistence type="predicted"/>
<feature type="non-terminal residue" evidence="1">
    <location>
        <position position="1"/>
    </location>
</feature>
<dbReference type="EMBL" id="CYKH01001485">
    <property type="protein sequence ID" value="CUG87275.1"/>
    <property type="molecule type" value="Genomic_DNA"/>
</dbReference>
<organism evidence="1 2">
    <name type="scientific">Bodo saltans</name>
    <name type="common">Flagellated protozoan</name>
    <dbReference type="NCBI Taxonomy" id="75058"/>
    <lineage>
        <taxon>Eukaryota</taxon>
        <taxon>Discoba</taxon>
        <taxon>Euglenozoa</taxon>
        <taxon>Kinetoplastea</taxon>
        <taxon>Metakinetoplastina</taxon>
        <taxon>Eubodonida</taxon>
        <taxon>Bodonidae</taxon>
        <taxon>Bodo</taxon>
    </lineage>
</organism>
<dbReference type="VEuPathDB" id="TriTrypDB:BSAL_01185"/>
<name>A0A0S4J7Q8_BODSA</name>
<accession>A0A0S4J7Q8</accession>
<gene>
    <name evidence="1" type="ORF">BSAL_01185</name>
</gene>
<evidence type="ECO:0000313" key="1">
    <source>
        <dbReference type="EMBL" id="CUG87275.1"/>
    </source>
</evidence>
<reference evidence="2" key="1">
    <citation type="submission" date="2015-09" db="EMBL/GenBank/DDBJ databases">
        <authorList>
            <consortium name="Pathogen Informatics"/>
        </authorList>
    </citation>
    <scope>NUCLEOTIDE SEQUENCE [LARGE SCALE GENOMIC DNA]</scope>
    <source>
        <strain evidence="2">Lake Konstanz</strain>
    </source>
</reference>